<proteinExistence type="inferred from homology"/>
<evidence type="ECO:0000259" key="8">
    <source>
        <dbReference type="Pfam" id="PF22638"/>
    </source>
</evidence>
<dbReference type="Pfam" id="PF22638">
    <property type="entry name" value="FlgK_D1"/>
    <property type="match status" value="1"/>
</dbReference>
<dbReference type="RefSeq" id="WP_254098520.1">
    <property type="nucleotide sequence ID" value="NZ_JANATA010000002.1"/>
</dbReference>
<dbReference type="AlphaFoldDB" id="A0AA42BKI3"/>
<evidence type="ECO:0000256" key="1">
    <source>
        <dbReference type="ARBA" id="ARBA00004365"/>
    </source>
</evidence>
<comment type="similarity">
    <text evidence="3">Belongs to the flagella basal body rod proteins family.</text>
</comment>
<keyword evidence="9" id="KW-0969">Cilium</keyword>
<dbReference type="PANTHER" id="PTHR30033">
    <property type="entry name" value="FLAGELLAR HOOK-ASSOCIATED PROTEIN 1"/>
    <property type="match status" value="1"/>
</dbReference>
<evidence type="ECO:0000256" key="4">
    <source>
        <dbReference type="ARBA" id="ARBA00016244"/>
    </source>
</evidence>
<dbReference type="PANTHER" id="PTHR30033:SF1">
    <property type="entry name" value="FLAGELLAR HOOK-ASSOCIATED PROTEIN 1"/>
    <property type="match status" value="1"/>
</dbReference>
<feature type="domain" description="Flagellar hook-associated protein FlgK helical" evidence="8">
    <location>
        <begin position="88"/>
        <end position="329"/>
    </location>
</feature>
<keyword evidence="10" id="KW-1185">Reference proteome</keyword>
<dbReference type="InterPro" id="IPR010930">
    <property type="entry name" value="Flg_bb/hook_C_dom"/>
</dbReference>
<evidence type="ECO:0000256" key="3">
    <source>
        <dbReference type="ARBA" id="ARBA00009677"/>
    </source>
</evidence>
<dbReference type="InterPro" id="IPR002371">
    <property type="entry name" value="FlgK"/>
</dbReference>
<dbReference type="SUPFAM" id="SSF64518">
    <property type="entry name" value="Phase 1 flagellin"/>
    <property type="match status" value="2"/>
</dbReference>
<evidence type="ECO:0000259" key="7">
    <source>
        <dbReference type="Pfam" id="PF06429"/>
    </source>
</evidence>
<evidence type="ECO:0000256" key="6">
    <source>
        <dbReference type="ARBA" id="ARBA00023143"/>
    </source>
</evidence>
<dbReference type="GO" id="GO:0044780">
    <property type="term" value="P:bacterial-type flagellum assembly"/>
    <property type="evidence" value="ECO:0007669"/>
    <property type="project" value="InterPro"/>
</dbReference>
<dbReference type="GO" id="GO:0005198">
    <property type="term" value="F:structural molecule activity"/>
    <property type="evidence" value="ECO:0007669"/>
    <property type="project" value="InterPro"/>
</dbReference>
<dbReference type="Pfam" id="PF06429">
    <property type="entry name" value="Flg_bbr_C"/>
    <property type="match status" value="1"/>
</dbReference>
<dbReference type="GO" id="GO:0009424">
    <property type="term" value="C:bacterial-type flagellum hook"/>
    <property type="evidence" value="ECO:0007669"/>
    <property type="project" value="InterPro"/>
</dbReference>
<keyword evidence="6" id="KW-0975">Bacterial flagellum</keyword>
<reference evidence="9" key="1">
    <citation type="submission" date="2022-07" db="EMBL/GenBank/DDBJ databases">
        <title>Characterization of the Novel Bacterium Alteromonas immobilis LMIT006 and Alteromonas gregis LMIT007.</title>
        <authorList>
            <person name="Lin X."/>
        </authorList>
    </citation>
    <scope>NUCLEOTIDE SEQUENCE</scope>
    <source>
        <strain evidence="9">LMIT007</strain>
    </source>
</reference>
<dbReference type="InterPro" id="IPR053927">
    <property type="entry name" value="FlgK_helical"/>
</dbReference>
<dbReference type="GO" id="GO:0005576">
    <property type="term" value="C:extracellular region"/>
    <property type="evidence" value="ECO:0007669"/>
    <property type="project" value="UniProtKB-SubCell"/>
</dbReference>
<sequence length="715" mass="75939">MTINSNLFTIANSGVTASNTLLSTTGRNIANVNTEGYVRETTQFIGEQHGGVGQGTTERVLSSFATNQLRRDTTNVGELTSFAQNTGNLDSILANEANSVTQGMSSLFAAIQTAADDPTNLPSRDLVIGQTTTLLGRMSGIGSYMDDLQRELNLSFDNQVQRANSLIQNIADLNESISVVSGNGQVGDPNVLMNERDLNILELAEILSIETRVSQNGTGAINVSLSSGEALIMDTGKFNILQMSSEADLNFRTLELNTEYSSTASKLNTSIHVTEENIGGALGGLFKFRNDVLEPTARELGQMALVLADNLNQQNAMGMDLDQQIGSDIIAVPEFAALNYIDNANLDSEMYGRLTPGASHQLIDSDYRITILTPPSGGTPNTFDISVDALDPDGAPTLDEFNNPITQTLTVSAEAATFTPVNGGIELEFPSGSNYVVGDRFLIQPTRNAATEITMATTRAEDLAFAAPLRAQESINNLGDAKVTATIVTNTSTVGSGQEQSAFTSTKALQTATQSPDPVLGPPTEIRFTARDAYDVLDANGATIASVTGVTSLDNLLAQAKNDGASGWPASFSALNDYPGYDVSLQGEPRANDSFFLAYNLNGITDNSNAIAMADIQSKGTIKISNNSTGQLATLHENYANMVGKVGEAAGRAQISLEAAEVMKTQSENWFDSVSGVNLDEEAANLVRFQQSYAASARIITTAQEIFDTILAAVR</sequence>
<accession>A0AA42BKI3</accession>
<organism evidence="9 10">
    <name type="scientific">Opacimonas viscosa</name>
    <dbReference type="NCBI Taxonomy" id="2961944"/>
    <lineage>
        <taxon>Bacteria</taxon>
        <taxon>Pseudomonadati</taxon>
        <taxon>Pseudomonadota</taxon>
        <taxon>Gammaproteobacteria</taxon>
        <taxon>Alteromonadales</taxon>
        <taxon>Alteromonadaceae</taxon>
        <taxon>Opacimonas</taxon>
    </lineage>
</organism>
<protein>
    <recommendedName>
        <fullName evidence="4">Flagellar hook-associated protein 1</fullName>
    </recommendedName>
</protein>
<evidence type="ECO:0000256" key="2">
    <source>
        <dbReference type="ARBA" id="ARBA00004613"/>
    </source>
</evidence>
<evidence type="ECO:0000313" key="10">
    <source>
        <dbReference type="Proteomes" id="UP001165413"/>
    </source>
</evidence>
<name>A0AA42BKI3_9ALTE</name>
<dbReference type="EMBL" id="JANATA010000002">
    <property type="protein sequence ID" value="MCP3427808.1"/>
    <property type="molecule type" value="Genomic_DNA"/>
</dbReference>
<keyword evidence="5" id="KW-0964">Secreted</keyword>
<evidence type="ECO:0000313" key="9">
    <source>
        <dbReference type="EMBL" id="MCP3427808.1"/>
    </source>
</evidence>
<comment type="subcellular location">
    <subcellularLocation>
        <location evidence="1">Bacterial flagellum</location>
    </subcellularLocation>
    <subcellularLocation>
        <location evidence="2">Secreted</location>
    </subcellularLocation>
</comment>
<keyword evidence="9" id="KW-0966">Cell projection</keyword>
<dbReference type="Proteomes" id="UP001165413">
    <property type="component" value="Unassembled WGS sequence"/>
</dbReference>
<evidence type="ECO:0000256" key="5">
    <source>
        <dbReference type="ARBA" id="ARBA00022525"/>
    </source>
</evidence>
<dbReference type="PRINTS" id="PR01005">
    <property type="entry name" value="FLGHOOKAP1"/>
</dbReference>
<comment type="caution">
    <text evidence="9">The sequence shown here is derived from an EMBL/GenBank/DDBJ whole genome shotgun (WGS) entry which is preliminary data.</text>
</comment>
<keyword evidence="9" id="KW-0282">Flagellum</keyword>
<gene>
    <name evidence="9" type="ORF">NLF92_02490</name>
</gene>
<feature type="domain" description="Flagellar basal-body/hook protein C-terminal" evidence="7">
    <location>
        <begin position="674"/>
        <end position="711"/>
    </location>
</feature>